<reference evidence="8" key="2">
    <citation type="submission" date="2025-09" db="UniProtKB">
        <authorList>
            <consortium name="Ensembl"/>
        </authorList>
    </citation>
    <scope>IDENTIFICATION</scope>
</reference>
<feature type="compositionally biased region" description="Basic and acidic residues" evidence="6">
    <location>
        <begin position="249"/>
        <end position="261"/>
    </location>
</feature>
<name>A0A8D2AX93_SCIVU</name>
<dbReference type="GO" id="GO:0005829">
    <property type="term" value="C:cytosol"/>
    <property type="evidence" value="ECO:0007669"/>
    <property type="project" value="TreeGrafter"/>
</dbReference>
<gene>
    <name evidence="8" type="primary">CKAP2L</name>
</gene>
<dbReference type="GeneTree" id="ENSGT00530000063691"/>
<reference evidence="8" key="1">
    <citation type="submission" date="2025-08" db="UniProtKB">
        <authorList>
            <consortium name="Ensembl"/>
        </authorList>
    </citation>
    <scope>IDENTIFICATION</scope>
</reference>
<feature type="region of interest" description="Disordered" evidence="6">
    <location>
        <begin position="20"/>
        <end position="162"/>
    </location>
</feature>
<comment type="subcellular location">
    <subcellularLocation>
        <location evidence="1">Cytoplasm</location>
        <location evidence="1">Cytoskeleton</location>
    </subcellularLocation>
</comment>
<dbReference type="Pfam" id="PF15297">
    <property type="entry name" value="CKAP2_C"/>
    <property type="match status" value="2"/>
</dbReference>
<feature type="region of interest" description="Disordered" evidence="6">
    <location>
        <begin position="410"/>
        <end position="449"/>
    </location>
</feature>
<feature type="compositionally biased region" description="Basic and acidic residues" evidence="6">
    <location>
        <begin position="322"/>
        <end position="336"/>
    </location>
</feature>
<evidence type="ECO:0000259" key="7">
    <source>
        <dbReference type="Pfam" id="PF15297"/>
    </source>
</evidence>
<proteinExistence type="inferred from homology"/>
<keyword evidence="4" id="KW-0597">Phosphoprotein</keyword>
<feature type="compositionally biased region" description="Polar residues" evidence="6">
    <location>
        <begin position="365"/>
        <end position="378"/>
    </location>
</feature>
<evidence type="ECO:0000313" key="8">
    <source>
        <dbReference type="Ensembl" id="ENSSVLP00005007948.1"/>
    </source>
</evidence>
<dbReference type="AlphaFoldDB" id="A0A8D2AX93"/>
<feature type="region of interest" description="Disordered" evidence="6">
    <location>
        <begin position="234"/>
        <end position="386"/>
    </location>
</feature>
<feature type="compositionally biased region" description="Basic and acidic residues" evidence="6">
    <location>
        <begin position="282"/>
        <end position="294"/>
    </location>
</feature>
<dbReference type="Ensembl" id="ENSSVLT00005008852.1">
    <property type="protein sequence ID" value="ENSSVLP00005007948.1"/>
    <property type="gene ID" value="ENSSVLG00005006391.1"/>
</dbReference>
<evidence type="ECO:0000313" key="9">
    <source>
        <dbReference type="Proteomes" id="UP000694564"/>
    </source>
</evidence>
<evidence type="ECO:0000256" key="4">
    <source>
        <dbReference type="ARBA" id="ARBA00022553"/>
    </source>
</evidence>
<keyword evidence="9" id="KW-1185">Reference proteome</keyword>
<evidence type="ECO:0000256" key="6">
    <source>
        <dbReference type="SAM" id="MobiDB-lite"/>
    </source>
</evidence>
<feature type="region of interest" description="Disordered" evidence="6">
    <location>
        <begin position="607"/>
        <end position="643"/>
    </location>
</feature>
<comment type="similarity">
    <text evidence="2">Belongs to the CKAP2 family.</text>
</comment>
<dbReference type="GO" id="GO:0072686">
    <property type="term" value="C:mitotic spindle"/>
    <property type="evidence" value="ECO:0007669"/>
    <property type="project" value="TreeGrafter"/>
</dbReference>
<keyword evidence="3" id="KW-0963">Cytoplasm</keyword>
<feature type="compositionally biased region" description="Low complexity" evidence="6">
    <location>
        <begin position="98"/>
        <end position="111"/>
    </location>
</feature>
<evidence type="ECO:0000256" key="2">
    <source>
        <dbReference type="ARBA" id="ARBA00009468"/>
    </source>
</evidence>
<feature type="compositionally biased region" description="Polar residues" evidence="6">
    <location>
        <begin position="131"/>
        <end position="142"/>
    </location>
</feature>
<dbReference type="InterPro" id="IPR029197">
    <property type="entry name" value="CKAP2_C"/>
</dbReference>
<dbReference type="GO" id="GO:0005813">
    <property type="term" value="C:centrosome"/>
    <property type="evidence" value="ECO:0007669"/>
    <property type="project" value="TreeGrafter"/>
</dbReference>
<feature type="domain" description="Cytoskeleton-associated protein 2 C-terminal" evidence="7">
    <location>
        <begin position="433"/>
        <end position="614"/>
    </location>
</feature>
<dbReference type="OrthoDB" id="6288182at2759"/>
<dbReference type="Proteomes" id="UP000694564">
    <property type="component" value="Chromosome 14"/>
</dbReference>
<evidence type="ECO:0000256" key="5">
    <source>
        <dbReference type="ARBA" id="ARBA00023212"/>
    </source>
</evidence>
<sequence>SGGPEERQRKLQEYLAAKGKLKSQNTKPYLKATNNCLNPPPSKSTIGPQRHVTKHAVFPDTATRPISTKPLPRPANIREFQKPKLEPPNLGRRLTSKCVSSNPNCKPSSKSHQQHKAGSSTAGDLPRKPTRSPNTQEQQVTGQGIVPHTDLVDGPHVGNESVGGFLKEMDKENLSHALSEPEKMPDPELCTISKPEINTHNQTKSRLTSQQVLGKSLVTSAVLKDRVNKQFVRKPHIHTVPLKSQQLSKRKDLAKPGEKPPRTAPPPLVQTLGRTPASKKPAAKDIRSVKAERGKHTRSCSVAGQEAKRANPRTYPSWHQGELNHRRPSTKQDRKSMQPCSRPQTSCGLQNTRAVGQKPNVATGRCNSVVPSTPSIGANGTKDNKHKNVQQNAHMGDSRLKTTLPQSHFLNKTAPRTQAEVTATNGRGVPRGAQTNPNTKRKATAEDRRKQLEEWQKSKGKIYKRPPMELKTKRKIIEEMNISFWKSIEKEEEEKRAQWELSSKINRTLTGCLRLIEEGVPSSEILTILSGIPEAEKFAKFWICKAKLLASQGTFDVIGLYEEAIRSGATPIQELREVVLNILQESSRTTEGMSSDALVAETNITSVEEQANKTDPGHSCPPAEERDQATATPPKAKAEQHSHAGIKLQVAPVPRINGMPEVQDMKLITPVRRSARIERAASRYPEMLQEHDVVVASLDELLDVGDTECFMFRKNEALPMSAFEMLDL</sequence>
<protein>
    <submittedName>
        <fullName evidence="8">Cytoskeleton associated protein 2 like</fullName>
    </submittedName>
</protein>
<dbReference type="PANTHER" id="PTHR47078:SF1">
    <property type="entry name" value="CYTOSKELETON-ASSOCIATED PROTEIN 2-LIKE"/>
    <property type="match status" value="1"/>
</dbReference>
<feature type="compositionally biased region" description="Polar residues" evidence="6">
    <location>
        <begin position="22"/>
        <end position="47"/>
    </location>
</feature>
<dbReference type="InterPro" id="IPR052855">
    <property type="entry name" value="CKAP2-like"/>
</dbReference>
<evidence type="ECO:0000256" key="1">
    <source>
        <dbReference type="ARBA" id="ARBA00004245"/>
    </source>
</evidence>
<organism evidence="8 9">
    <name type="scientific">Sciurus vulgaris</name>
    <name type="common">Eurasian red squirrel</name>
    <dbReference type="NCBI Taxonomy" id="55149"/>
    <lineage>
        <taxon>Eukaryota</taxon>
        <taxon>Metazoa</taxon>
        <taxon>Chordata</taxon>
        <taxon>Craniata</taxon>
        <taxon>Vertebrata</taxon>
        <taxon>Euteleostomi</taxon>
        <taxon>Mammalia</taxon>
        <taxon>Eutheria</taxon>
        <taxon>Euarchontoglires</taxon>
        <taxon>Glires</taxon>
        <taxon>Rodentia</taxon>
        <taxon>Sciuromorpha</taxon>
        <taxon>Sciuridae</taxon>
        <taxon>Sciurinae</taxon>
        <taxon>Sciurini</taxon>
        <taxon>Sciurus</taxon>
    </lineage>
</organism>
<feature type="compositionally biased region" description="Polar residues" evidence="6">
    <location>
        <begin position="338"/>
        <end position="354"/>
    </location>
</feature>
<evidence type="ECO:0000256" key="3">
    <source>
        <dbReference type="ARBA" id="ARBA00022490"/>
    </source>
</evidence>
<keyword evidence="5" id="KW-0206">Cytoskeleton</keyword>
<dbReference type="PANTHER" id="PTHR47078">
    <property type="entry name" value="CYTOSKELETON-ASSOCIATED PROTEIN 2-LIKE"/>
    <property type="match status" value="1"/>
</dbReference>
<feature type="compositionally biased region" description="Polar residues" evidence="6">
    <location>
        <begin position="410"/>
        <end position="425"/>
    </location>
</feature>
<feature type="domain" description="Cytoskeleton-associated protein 2 C-terminal" evidence="7">
    <location>
        <begin position="662"/>
        <end position="718"/>
    </location>
</feature>
<accession>A0A8D2AX93</accession>